<evidence type="ECO:0000313" key="5">
    <source>
        <dbReference type="Proteomes" id="UP000319980"/>
    </source>
</evidence>
<feature type="domain" description="Beta-lactamase-related" evidence="3">
    <location>
        <begin position="232"/>
        <end position="536"/>
    </location>
</feature>
<reference evidence="4 5" key="1">
    <citation type="journal article" date="2008" name="Int. J. Syst. Evol. Microbiol.">
        <title>Luteimonas marina sp. nov., isolated from seawater.</title>
        <authorList>
            <person name="Baik K.S."/>
            <person name="Park S.C."/>
            <person name="Kim M.S."/>
            <person name="Kim E.M."/>
            <person name="Park C."/>
            <person name="Chun J."/>
            <person name="Seong C.N."/>
        </authorList>
    </citation>
    <scope>NUCLEOTIDE SEQUENCE [LARGE SCALE GENOMIC DNA]</scope>
    <source>
        <strain evidence="4 5">FR1330</strain>
    </source>
</reference>
<dbReference type="PANTHER" id="PTHR46825:SF11">
    <property type="entry name" value="PENICILLIN-BINDING PROTEIN 4"/>
    <property type="match status" value="1"/>
</dbReference>
<organism evidence="4 5">
    <name type="scientific">Luteimonas marina</name>
    <dbReference type="NCBI Taxonomy" id="488485"/>
    <lineage>
        <taxon>Bacteria</taxon>
        <taxon>Pseudomonadati</taxon>
        <taxon>Pseudomonadota</taxon>
        <taxon>Gammaproteobacteria</taxon>
        <taxon>Lysobacterales</taxon>
        <taxon>Lysobacteraceae</taxon>
        <taxon>Luteimonas</taxon>
    </lineage>
</organism>
<dbReference type="InterPro" id="IPR012338">
    <property type="entry name" value="Beta-lactam/transpept-like"/>
</dbReference>
<comment type="subcellular location">
    <subcellularLocation>
        <location evidence="1">Membrane</location>
    </subcellularLocation>
</comment>
<protein>
    <submittedName>
        <fullName evidence="4">Beta-lactamase family protein</fullName>
    </submittedName>
</protein>
<dbReference type="PANTHER" id="PTHR46825">
    <property type="entry name" value="D-ALANYL-D-ALANINE-CARBOXYPEPTIDASE/ENDOPEPTIDASE AMPH"/>
    <property type="match status" value="1"/>
</dbReference>
<dbReference type="InterPro" id="IPR050491">
    <property type="entry name" value="AmpC-like"/>
</dbReference>
<dbReference type="EMBL" id="VOHK01000002">
    <property type="protein sequence ID" value="TWT22515.1"/>
    <property type="molecule type" value="Genomic_DNA"/>
</dbReference>
<sequence length="548" mass="58890">MPLPPRETSLHPSPRTVPTVWSCQGIGLRVVLNSGGKGLAKAPLPARPWNDPLPVAATDLASPASSWDQRPREPAAMTRSIVLFLLCCLPLLAVAQSAPKPAADAATPADDPSRQALDAWLSAFNSGERKPLEAFRDRWKPDMDVDRMLELHVETGGLRLVRHEPSEPGTAQALLQELESDTVVRMEMIVKSGEPVRFGIRPIDPPEDLRVSRMSAGGAIEALMAKADEQAAKDAFSGVLLVARGDEVLLQRAWGQADRAAGTPVALDTKFRLGSMNKMFTAVATLQLVQAGKLSLDGTVGQYLFGYPNAEVAKATIRQMLTHSGGTGDFFGPEFDAQRLSLKTHDDYVRLFGARGPTHPPGTEQRYSNYGFLLLGAIIERVSGQSYYDYVDAHVFAPAGMHDSGSLPEDVAVPGRAVAYMRKEGAWIDAADTLPYRGTAAGGGYSTAGDLLKFARALLAGKLLSPELLAEATRNQTPWYGYGFMAREQEGVRMFGHAGGAPGMNGDLRVYPDLGVVVVGLANVDPPAADRLVGYYLLRMPLPVKPGT</sequence>
<name>A0A5C5UAB3_9GAMM</name>
<keyword evidence="2" id="KW-0472">Membrane</keyword>
<dbReference type="AlphaFoldDB" id="A0A5C5UAB3"/>
<dbReference type="SUPFAM" id="SSF56601">
    <property type="entry name" value="beta-lactamase/transpeptidase-like"/>
    <property type="match status" value="1"/>
</dbReference>
<comment type="caution">
    <text evidence="4">The sequence shown here is derived from an EMBL/GenBank/DDBJ whole genome shotgun (WGS) entry which is preliminary data.</text>
</comment>
<accession>A0A5C5UAB3</accession>
<evidence type="ECO:0000256" key="1">
    <source>
        <dbReference type="ARBA" id="ARBA00004370"/>
    </source>
</evidence>
<evidence type="ECO:0000259" key="3">
    <source>
        <dbReference type="Pfam" id="PF00144"/>
    </source>
</evidence>
<dbReference type="Proteomes" id="UP000319980">
    <property type="component" value="Unassembled WGS sequence"/>
</dbReference>
<evidence type="ECO:0000256" key="2">
    <source>
        <dbReference type="ARBA" id="ARBA00023136"/>
    </source>
</evidence>
<dbReference type="GO" id="GO:0016020">
    <property type="term" value="C:membrane"/>
    <property type="evidence" value="ECO:0007669"/>
    <property type="project" value="UniProtKB-SubCell"/>
</dbReference>
<dbReference type="InterPro" id="IPR001466">
    <property type="entry name" value="Beta-lactam-related"/>
</dbReference>
<dbReference type="Pfam" id="PF00144">
    <property type="entry name" value="Beta-lactamase"/>
    <property type="match status" value="1"/>
</dbReference>
<evidence type="ECO:0000313" key="4">
    <source>
        <dbReference type="EMBL" id="TWT22515.1"/>
    </source>
</evidence>
<proteinExistence type="predicted"/>
<keyword evidence="5" id="KW-1185">Reference proteome</keyword>
<dbReference type="Gene3D" id="3.40.710.10">
    <property type="entry name" value="DD-peptidase/beta-lactamase superfamily"/>
    <property type="match status" value="1"/>
</dbReference>
<gene>
    <name evidence="4" type="ORF">FQY83_05720</name>
</gene>